<keyword evidence="7" id="KW-0492">Microsome</keyword>
<comment type="similarity">
    <text evidence="2">Belongs to the peptidase M1 family.</text>
</comment>
<evidence type="ECO:0000256" key="2">
    <source>
        <dbReference type="ARBA" id="ARBA00010136"/>
    </source>
</evidence>
<evidence type="ECO:0000256" key="1">
    <source>
        <dbReference type="ARBA" id="ARBA00004174"/>
    </source>
</evidence>
<keyword evidence="3" id="KW-0645">Protease</keyword>
<dbReference type="InterPro" id="IPR001930">
    <property type="entry name" value="Peptidase_M1"/>
</dbReference>
<keyword evidence="13" id="KW-0732">Signal</keyword>
<dbReference type="InterPro" id="IPR027268">
    <property type="entry name" value="Peptidase_M4/M1_CTD_sf"/>
</dbReference>
<keyword evidence="7" id="KW-0256">Endoplasmic reticulum</keyword>
<evidence type="ECO:0000256" key="7">
    <source>
        <dbReference type="ARBA" id="ARBA00022848"/>
    </source>
</evidence>
<dbReference type="PANTHER" id="PTHR11533:SF299">
    <property type="entry name" value="AMINOPEPTIDASE"/>
    <property type="match status" value="1"/>
</dbReference>
<dbReference type="GO" id="GO:0008270">
    <property type="term" value="F:zinc ion binding"/>
    <property type="evidence" value="ECO:0007669"/>
    <property type="project" value="InterPro"/>
</dbReference>
<dbReference type="GO" id="GO:0005615">
    <property type="term" value="C:extracellular space"/>
    <property type="evidence" value="ECO:0007669"/>
    <property type="project" value="TreeGrafter"/>
</dbReference>
<evidence type="ECO:0000256" key="12">
    <source>
        <dbReference type="SAM" id="MobiDB-lite"/>
    </source>
</evidence>
<dbReference type="Gene3D" id="1.10.390.10">
    <property type="entry name" value="Neutral Protease Domain 2"/>
    <property type="match status" value="2"/>
</dbReference>
<evidence type="ECO:0000313" key="17">
    <source>
        <dbReference type="EMBL" id="GFR51825.1"/>
    </source>
</evidence>
<dbReference type="Gene3D" id="2.60.40.1730">
    <property type="entry name" value="tricorn interacting facor f3 domain"/>
    <property type="match status" value="1"/>
</dbReference>
<evidence type="ECO:0000259" key="16">
    <source>
        <dbReference type="Pfam" id="PF17900"/>
    </source>
</evidence>
<dbReference type="GO" id="GO:0016020">
    <property type="term" value="C:membrane"/>
    <property type="evidence" value="ECO:0007669"/>
    <property type="project" value="TreeGrafter"/>
</dbReference>
<evidence type="ECO:0000259" key="14">
    <source>
        <dbReference type="Pfam" id="PF01433"/>
    </source>
</evidence>
<accession>A0AAD3E185</accession>
<sequence>MKREIASGFCRGSTLVLLLLLPVIGALQYPHPPPLSPPPSPTTFCNYSALYLPDLVTPRAYQLFLDMHFNPHPASNGSNKVDEYVKGYVNITISVAMPTQCLVINSSPGMQISSVTYFWKGKQYKGTAQETDPATLQTVLHFDEVLHSTTTGSITATGKAGSATSPYGLLNLEFAYRLIEDYEGLFKTSYKDDVGMHTIVTSQFQPAAARKAFPCFDEPRFKAPFRISIVTPTYDSGIPMATISNTKVANRTYKGAGSRVRTDFQPTPPLSAYSVVIVVGRFDKVERTCDSPQLEKPIVVRGWARKEKVGLFSVPLQVACSSLATLTSIFNVSYPLPELNMVALPSLGFGVAEGFGAILYTEAWILVDPSTADLGTAVTPILSTANPIALQWIGSMVTMSDWRDMWLKEAFATYLGKVAVDAALPALAVMQTPYMDVLNRAFWGDSSRYSRPLSGSEEEKAQYTSLLDTFNFYDDVTYFKSTAVIRMLRAYLNGRGEQQGAASVLGNGKPQVMRRRSVQQQQQQQQESEVPAQLQQEPDLAEEEVVPEMPERQQPQGQPVISRVKPASFQYGPMGRLRMQQAWQQLGLRQRLQRRMMSAGGEVDVTAGAKVLLAQRSRSLQELRRMARKLAGSSRATTATATTATATTTAATTNNGDKYGSDPFFAALRVFVKENLYRSVTPQTLWDTMSRATGLDISAWMYDWTYSANFPVVEVSLSKNATGTIVHADGSSAIASGVASTYVNLNQWDITSGEKNWWIPISYRLPDTSNMKWLQMDHEASVSLPLSNAVPPYVLVNPGRYGYYRVNYDSALWEALINAAKNTSSVPSGDLAAMIADSYQLVGYGVTPPEVFLRLAASLGVRQEPEFDAQTYTTGAILNYLYSFDRLTLLSEYDSQLGVGASFFSTCVRNLAIFTRDKIAIPLLVNMSLPAADGKGRVRVGVNFSSVDTYTADAARTQRRMIAPTVLELAAMSMVAAVKDTPAQLQRLQKQEPFKEAYTLRRRLGEKTNHVHADMSLALYWTNIIGNRGSIWEVTKKQYLAEKDPAERFYLLTALAHSRTVETVRNVLNLTLSMPPGDVETLFNTMGEFGGMQVAEIWNFVRQPENMDRLLALYGADSADASAARSLGQVLQTQFAYLPDDSIIPEIAAWAANYPGLMDPEIASWLQQQVEYNRDWAKTYAIPVCNWLDAKA</sequence>
<dbReference type="Gene3D" id="2.60.40.1910">
    <property type="match status" value="1"/>
</dbReference>
<evidence type="ECO:0000256" key="3">
    <source>
        <dbReference type="ARBA" id="ARBA00022670"/>
    </source>
</evidence>
<evidence type="ECO:0000256" key="8">
    <source>
        <dbReference type="ARBA" id="ARBA00023049"/>
    </source>
</evidence>
<keyword evidence="5" id="KW-0378">Hydrolase</keyword>
<dbReference type="InterPro" id="IPR024571">
    <property type="entry name" value="ERAP1-like_C_dom"/>
</dbReference>
<dbReference type="InterPro" id="IPR014782">
    <property type="entry name" value="Peptidase_M1_dom"/>
</dbReference>
<dbReference type="Pfam" id="PF11838">
    <property type="entry name" value="ERAP1_C"/>
    <property type="match status" value="1"/>
</dbReference>
<name>A0AAD3E185_9CHLO</name>
<evidence type="ECO:0000256" key="10">
    <source>
        <dbReference type="PIRSR" id="PIRSR634016-3"/>
    </source>
</evidence>
<dbReference type="PANTHER" id="PTHR11533">
    <property type="entry name" value="PROTEASE M1 ZINC METALLOPROTEASE"/>
    <property type="match status" value="1"/>
</dbReference>
<gene>
    <name evidence="17" type="ORF">Agub_g14287</name>
</gene>
<dbReference type="SUPFAM" id="SSF55486">
    <property type="entry name" value="Metalloproteases ('zincins'), catalytic domain"/>
    <property type="match status" value="2"/>
</dbReference>
<feature type="site" description="Transition state stabilizer" evidence="11">
    <location>
        <position position="478"/>
    </location>
</feature>
<feature type="compositionally biased region" description="Low complexity" evidence="12">
    <location>
        <begin position="518"/>
        <end position="536"/>
    </location>
</feature>
<protein>
    <recommendedName>
        <fullName evidence="9">Alpha-aminoacylpeptide hydrolase</fullName>
    </recommendedName>
</protein>
<dbReference type="GO" id="GO:0070006">
    <property type="term" value="F:metalloaminopeptidase activity"/>
    <property type="evidence" value="ECO:0007669"/>
    <property type="project" value="TreeGrafter"/>
</dbReference>
<feature type="domain" description="Peptidase M1 membrane alanine aminopeptidase" evidence="14">
    <location>
        <begin position="317"/>
        <end position="512"/>
    </location>
</feature>
<evidence type="ECO:0000256" key="5">
    <source>
        <dbReference type="ARBA" id="ARBA00022801"/>
    </source>
</evidence>
<dbReference type="Proteomes" id="UP001054857">
    <property type="component" value="Unassembled WGS sequence"/>
</dbReference>
<evidence type="ECO:0000256" key="9">
    <source>
        <dbReference type="ARBA" id="ARBA00029840"/>
    </source>
</evidence>
<evidence type="ECO:0000313" key="18">
    <source>
        <dbReference type="Proteomes" id="UP001054857"/>
    </source>
</evidence>
<organism evidence="17 18">
    <name type="scientific">Astrephomene gubernaculifera</name>
    <dbReference type="NCBI Taxonomy" id="47775"/>
    <lineage>
        <taxon>Eukaryota</taxon>
        <taxon>Viridiplantae</taxon>
        <taxon>Chlorophyta</taxon>
        <taxon>core chlorophytes</taxon>
        <taxon>Chlorophyceae</taxon>
        <taxon>CS clade</taxon>
        <taxon>Chlamydomonadales</taxon>
        <taxon>Astrephomenaceae</taxon>
        <taxon>Astrephomene</taxon>
    </lineage>
</organism>
<feature type="signal peptide" evidence="13">
    <location>
        <begin position="1"/>
        <end position="28"/>
    </location>
</feature>
<feature type="compositionally biased region" description="Low complexity" evidence="12">
    <location>
        <begin position="636"/>
        <end position="653"/>
    </location>
</feature>
<comment type="subcellular location">
    <subcellularLocation>
        <location evidence="1">Microsome membrane</location>
        <topology evidence="1">Peripheral membrane protein</topology>
    </subcellularLocation>
</comment>
<dbReference type="GO" id="GO:0005737">
    <property type="term" value="C:cytoplasm"/>
    <property type="evidence" value="ECO:0007669"/>
    <property type="project" value="TreeGrafter"/>
</dbReference>
<evidence type="ECO:0000256" key="13">
    <source>
        <dbReference type="SAM" id="SignalP"/>
    </source>
</evidence>
<reference evidence="17 18" key="1">
    <citation type="journal article" date="2021" name="Sci. Rep.">
        <title>Genome sequencing of the multicellular alga Astrephomene provides insights into convergent evolution of germ-soma differentiation.</title>
        <authorList>
            <person name="Yamashita S."/>
            <person name="Yamamoto K."/>
            <person name="Matsuzaki R."/>
            <person name="Suzuki S."/>
            <person name="Yamaguchi H."/>
            <person name="Hirooka S."/>
            <person name="Minakuchi Y."/>
            <person name="Miyagishima S."/>
            <person name="Kawachi M."/>
            <person name="Toyoda A."/>
            <person name="Nozaki H."/>
        </authorList>
    </citation>
    <scope>NUCLEOTIDE SEQUENCE [LARGE SCALE GENOMIC DNA]</scope>
    <source>
        <strain evidence="17 18">NIES-4017</strain>
    </source>
</reference>
<feature type="domain" description="Aminopeptidase N-like N-terminal" evidence="16">
    <location>
        <begin position="58"/>
        <end position="273"/>
    </location>
</feature>
<proteinExistence type="inferred from homology"/>
<dbReference type="InterPro" id="IPR042097">
    <property type="entry name" value="Aminopeptidase_N-like_N_sf"/>
</dbReference>
<keyword evidence="8" id="KW-0482">Metalloprotease</keyword>
<dbReference type="Gene3D" id="1.25.50.20">
    <property type="match status" value="1"/>
</dbReference>
<evidence type="ECO:0000256" key="6">
    <source>
        <dbReference type="ARBA" id="ARBA00022833"/>
    </source>
</evidence>
<dbReference type="InterPro" id="IPR034016">
    <property type="entry name" value="M1_APN-typ"/>
</dbReference>
<dbReference type="EMBL" id="BMAR01000055">
    <property type="protein sequence ID" value="GFR51825.1"/>
    <property type="molecule type" value="Genomic_DNA"/>
</dbReference>
<feature type="chain" id="PRO_5042144380" description="Alpha-aminoacylpeptide hydrolase" evidence="13">
    <location>
        <begin position="29"/>
        <end position="1192"/>
    </location>
</feature>
<keyword evidence="18" id="KW-1185">Reference proteome</keyword>
<dbReference type="SUPFAM" id="SSF63737">
    <property type="entry name" value="Leukotriene A4 hydrolase N-terminal domain"/>
    <property type="match status" value="1"/>
</dbReference>
<evidence type="ECO:0000256" key="11">
    <source>
        <dbReference type="PIRSR" id="PIRSR634016-4"/>
    </source>
</evidence>
<dbReference type="GO" id="GO:0043171">
    <property type="term" value="P:peptide catabolic process"/>
    <property type="evidence" value="ECO:0007669"/>
    <property type="project" value="TreeGrafter"/>
</dbReference>
<keyword evidence="6 10" id="KW-0862">Zinc</keyword>
<dbReference type="InterPro" id="IPR045357">
    <property type="entry name" value="Aminopeptidase_N-like_N"/>
</dbReference>
<dbReference type="AlphaFoldDB" id="A0AAD3E185"/>
<dbReference type="Pfam" id="PF17900">
    <property type="entry name" value="Peptidase_M1_N"/>
    <property type="match status" value="1"/>
</dbReference>
<dbReference type="CDD" id="cd09601">
    <property type="entry name" value="M1_APN-Q_like"/>
    <property type="match status" value="1"/>
</dbReference>
<comment type="caution">
    <text evidence="17">The sequence shown here is derived from an EMBL/GenBank/DDBJ whole genome shotgun (WGS) entry which is preliminary data.</text>
</comment>
<feature type="domain" description="ERAP1-like C-terminal" evidence="15">
    <location>
        <begin position="793"/>
        <end position="887"/>
    </location>
</feature>
<dbReference type="PRINTS" id="PR00756">
    <property type="entry name" value="ALADIPTASE"/>
</dbReference>
<dbReference type="GO" id="GO:0042277">
    <property type="term" value="F:peptide binding"/>
    <property type="evidence" value="ECO:0007669"/>
    <property type="project" value="TreeGrafter"/>
</dbReference>
<dbReference type="InterPro" id="IPR050344">
    <property type="entry name" value="Peptidase_M1_aminopeptidases"/>
</dbReference>
<dbReference type="Pfam" id="PF01433">
    <property type="entry name" value="Peptidase_M1"/>
    <property type="match status" value="1"/>
</dbReference>
<feature type="region of interest" description="Disordered" evidence="12">
    <location>
        <begin position="629"/>
        <end position="653"/>
    </location>
</feature>
<evidence type="ECO:0000259" key="15">
    <source>
        <dbReference type="Pfam" id="PF11838"/>
    </source>
</evidence>
<evidence type="ECO:0000256" key="4">
    <source>
        <dbReference type="ARBA" id="ARBA00022723"/>
    </source>
</evidence>
<keyword evidence="4 10" id="KW-0479">Metal-binding</keyword>
<feature type="region of interest" description="Disordered" evidence="12">
    <location>
        <begin position="509"/>
        <end position="560"/>
    </location>
</feature>
<feature type="binding site" evidence="10">
    <location>
        <position position="409"/>
    </location>
    <ligand>
        <name>Zn(2+)</name>
        <dbReference type="ChEBI" id="CHEBI:29105"/>
        <note>catalytic</note>
    </ligand>
</feature>
<dbReference type="GO" id="GO:0006508">
    <property type="term" value="P:proteolysis"/>
    <property type="evidence" value="ECO:0007669"/>
    <property type="project" value="UniProtKB-KW"/>
</dbReference>
<comment type="cofactor">
    <cofactor evidence="10">
        <name>Zn(2+)</name>
        <dbReference type="ChEBI" id="CHEBI:29105"/>
    </cofactor>
    <text evidence="10">Binds 1 zinc ion per subunit.</text>
</comment>